<evidence type="ECO:0000313" key="2">
    <source>
        <dbReference type="EMBL" id="JAG92424.1"/>
    </source>
</evidence>
<feature type="chain" id="PRO_5002202614" evidence="1">
    <location>
        <begin position="19"/>
        <end position="190"/>
    </location>
</feature>
<name>A0A0C9S507_AMBAM</name>
<accession>A0A0C9S507</accession>
<reference evidence="2" key="1">
    <citation type="journal article" date="2015" name="PLoS ONE">
        <title>An Insight into the Sialome of the Lone Star Tick, Amblyomma americanum, with a Glimpse on Its Time Dependent Gene Expression.</title>
        <authorList>
            <person name="Karim S."/>
            <person name="Ribeiro J.M."/>
        </authorList>
    </citation>
    <scope>NUCLEOTIDE SEQUENCE</scope>
    <source>
        <tissue evidence="2">Salivary gland</tissue>
    </source>
</reference>
<organism evidence="2">
    <name type="scientific">Amblyomma americanum</name>
    <name type="common">Lone star tick</name>
    <dbReference type="NCBI Taxonomy" id="6943"/>
    <lineage>
        <taxon>Eukaryota</taxon>
        <taxon>Metazoa</taxon>
        <taxon>Ecdysozoa</taxon>
        <taxon>Arthropoda</taxon>
        <taxon>Chelicerata</taxon>
        <taxon>Arachnida</taxon>
        <taxon>Acari</taxon>
        <taxon>Parasitiformes</taxon>
        <taxon>Ixodida</taxon>
        <taxon>Ixodoidea</taxon>
        <taxon>Ixodidae</taxon>
        <taxon>Amblyomminae</taxon>
        <taxon>Amblyomma</taxon>
    </lineage>
</organism>
<feature type="signal peptide" evidence="1">
    <location>
        <begin position="1"/>
        <end position="18"/>
    </location>
</feature>
<protein>
    <submittedName>
        <fullName evidence="2">Putative secreted protein 54</fullName>
    </submittedName>
</protein>
<dbReference type="EMBL" id="GBZX01000316">
    <property type="protein sequence ID" value="JAG92424.1"/>
    <property type="molecule type" value="mRNA"/>
</dbReference>
<keyword evidence="1" id="KW-0732">Signal</keyword>
<dbReference type="AlphaFoldDB" id="A0A0C9S507"/>
<sequence>MRAFLVVCLLSAVCLANAQGLVGKGRARGRASGRLFAGAESRGPSGHPGVTYSLGGNIRGQISGNLGTGLDGSGFGNQWGGYHSGFGGPWSSGFYPFGNLGYYPGNYDFYGNSGWGSNYGLNGFYGAPWANQGYRYGFYPQFGNGYGGNFRNNGWSTDYGRVRRGAGPVGAAAPGAAAGVAASGSSAASP</sequence>
<evidence type="ECO:0000256" key="1">
    <source>
        <dbReference type="SAM" id="SignalP"/>
    </source>
</evidence>
<proteinExistence type="evidence at transcript level"/>